<feature type="chain" id="PRO_5041947629" description="Insecticide toxin TcdB middle/N-terminal domain-containing protein" evidence="5">
    <location>
        <begin position="23"/>
        <end position="2506"/>
    </location>
</feature>
<dbReference type="Pfam" id="PF12256">
    <property type="entry name" value="TcdB_toxin_midN"/>
    <property type="match status" value="1"/>
</dbReference>
<dbReference type="InterPro" id="IPR022045">
    <property type="entry name" value="TcdB_toxin_mid/N"/>
</dbReference>
<dbReference type="InterPro" id="IPR028994">
    <property type="entry name" value="Integrin_alpha_N"/>
</dbReference>
<dbReference type="EMBL" id="AP024613">
    <property type="protein sequence ID" value="BCV46123.1"/>
    <property type="molecule type" value="Genomic_DNA"/>
</dbReference>
<evidence type="ECO:0000256" key="1">
    <source>
        <dbReference type="ARBA" id="ARBA00004613"/>
    </source>
</evidence>
<dbReference type="PANTHER" id="PTHR32305">
    <property type="match status" value="1"/>
</dbReference>
<dbReference type="InterPro" id="IPR022385">
    <property type="entry name" value="Rhs_assc_core"/>
</dbReference>
<dbReference type="InterPro" id="IPR013517">
    <property type="entry name" value="FG-GAP"/>
</dbReference>
<dbReference type="GO" id="GO:0005737">
    <property type="term" value="C:cytoplasm"/>
    <property type="evidence" value="ECO:0007669"/>
    <property type="project" value="InterPro"/>
</dbReference>
<dbReference type="Gene3D" id="2.180.10.10">
    <property type="entry name" value="RHS repeat-associated core"/>
    <property type="match status" value="3"/>
</dbReference>
<evidence type="ECO:0000313" key="7">
    <source>
        <dbReference type="EMBL" id="BCV46123.1"/>
    </source>
</evidence>
<name>A0AAD1KBZ8_9GAMM</name>
<dbReference type="NCBIfam" id="TIGR03696">
    <property type="entry name" value="Rhs_assc_core"/>
    <property type="match status" value="1"/>
</dbReference>
<proteinExistence type="predicted"/>
<sequence>MKYGLPISLFLLSIATQNNVFASSSVPLSGSFRVSEQGAATYTIPIDTPAARGKLKPAVELSYSSGGGETIMGLGWGLQGLSAISRCPKTIEQDGYLQGVELTNKDSYCLDGARLVLTAGTHSLNGAEYRKELDDASVVTVIGQAPGGGPAAFKVETKSGDTYFYGDVDEVSGKQFLDVNGTSSSGDGYRSVSQKNSDVIYHWSLKAIEDSVGNYISYHYENTAGEQYLKSIDYAGHSNGEAPYNQVRFIYTPLSYPKYGYSYGTSVAIKQQLQKIEVRLDDEVDKTYYLTYHKATSSDKHDYLEQVKACIGQTQTDCSTPITFEWDRQASASAGPAYQPFSGRRALSIPSGNNDTAKFFDMDGDGLSDIVYVRDGRWYKRGIQSGIEQAMASTGAGKAAYAQTIDYDGDGQRDLLVANSETANWQILSFKPSTYQHTVCEPNGRGTQLCEDVERVVNYTLKDLGLKAIGLEGKALVADVNGDALEDIIFIDGGAIKWYRNLGNGSFAAAQSLYSFPSTEVGHNTSVHQWHSSRGFGSSFMDINGDGLTDFMLEVREREAVCISGSGKVISGVTENECRMDIRGTWSVSDYEYWNLYVSTGSSYQRRQKIYRGPYNNINIANTLRSADFNGDGLSDIAYVHNNKWFIQLSDGNGFLPRIDTGITTSDTQKYKTYFIDIAGDGKAEMVVQHTSSQALVYHSNPELTSWTTYGAINDLSEQPLNFADIDGRGKLDIVSLSNGQWQRLTHKSHAYHNTIKGITDGFGVKTRVTYAPLTEKSAGEYSVYKTQVSSYLDNSRNFSLIPPQKVVKKVATETGDGSQVSVNYEYGGLLINRLGRGPAGFELLRTIDNQTQVVTETIYHQLFPQIGFPLATKQTYQGKTLYSAINEYSFQRGNDGIYRRVEENVVERTSQYGSDGVVRELTQTNTQTQFDDWGNAIAIKADVTDLEANQLVSRGETVNQYDGQGGGEAKGRLSHTRVTKSRFNQREQVQAIVTESAFSYYDNGLLMNSTVSPNDNRYKLTTGKTYDIYGNTLTERVTGGVDAAGNTQQSRQMSYLFDARGRLLKTVINAAGDSSTYTYNGQSADQVTGKITQITVTDANGRKLTKDHDKWGRLVREVTPDGVPTSYQYATCDAGCSPLSHGHLVTTKTKAGAPQSKVITDKYGREVGKQKQGFDGQWIVTATSYDAQGRPVRQYEPAFAGISAYYTEIEYDHFGRVINQTNPNGGVSSIQYLGFETLTIDPNGKQKRAISNAMGEQFKVVDDIGNELEFVYDAGGKLMKSFITSASGQELLRTEASYDAYGRKISTKDIDKGQWRYTYNAFGEMLSQTNGKSQSSFIYYDILGRKVRQTEPDGTSCWTYGNKGSKTAGLLIAETRFDTVVSNCSQTGWVHSKQSGYDSAGRLASSKTSIAGSSYEHRFSYDSHGRAATQTYPNNLLTVVNHYNAQGYLFKRTDQQTGKAYQTITEMNARGQVEQVRYGNGAQESTVFDATTGWVSGINLTTAGVTAHQLDYRFDTVGNLEYRQHSLSSAPATFSENYHYDDLYRLYERTVSIHSGGTSLPSDFKATHEMQYDDLGNITFKTGVGDYRYDSTNPYRLASIANTSTIAASKSCPAGYAFNSSKTSCLKTETRAATAVCPVGYSWNGSNCQKAISTPATPVCQAGYSWSGSQCLKTVSSPATAVCAAGYNWNGSTCQKTVTSQATATCSAGYTYNSTAKRCEKKVVSSAAKTCPAGYSYSSAQDKCTQTSTTWAKWVCTGSGGGGRDPKSTIPEFSSRAQVCDWKCPSGYNNVWPGGEQCKKTELANYTYTCPTGSTLSGSSCTKLQTQSNGWSCPAGSTLSGSSCNKVVTQNNTWSCPAGSTLSGSVCNKNYTAAPSWSCPAGTALSGTNCTGTQTASPSSWSCPSGWSVSGSSCRRQLSAAVIYSCPANGVLNGSSCLISDGPSHTMTYDNNGNITQDGSRRFTYSSYDLVTNITQGGESTRFKYDANRQRFERYDVKVEAGVTSYLTTLYVGGYEKVTRSGGNKPALTEQKLYVGNLVITKRSNNTVDEFYLHKDHQGSTTTITNKSGNVVQQFTYDSWGKQTAAYSHSLLNDYIAPAASKGYTGHEGIDNLNLIHMNGRIYDPAIGRFLQADPHIQAPTDTQSYNRYSYVLNNPMSYTDPSGYFFKALGKFVKKYWRQIAAIAVTYFTAGAASGWAAAWGFSGAAAGAVTGAIAGAAGGFVATGSLRGALVGAISGAAFGVIGASGWNEAGKFAATGAVGGVSSDLQGGNFGHGFWSAGLGSAAGGQYSTNAPTQVIVSAVVGGTISKLTGGKFANGAYTAAFAAALRADWGDSKASVGHTVGSVADEKTIEENRKALQSDLDKLAANGTLSRKHSFNTADDAAKEVLNATAPLSKKYGLEVGGNIYQDGGKYHYTMPIIGDGISVVVSTNWIGYHTHPDGGMYFSNSFATAGGGNDALWVQKSRKPLYMGVQLSSGSVGIAVCEPGSCPNVGRFGTAGRIVQ</sequence>
<dbReference type="InterPro" id="IPR009030">
    <property type="entry name" value="Growth_fac_rcpt_cys_sf"/>
</dbReference>
<accession>A0AAD1KBZ8</accession>
<dbReference type="SUPFAM" id="SSF57184">
    <property type="entry name" value="Growth factor receptor domain"/>
    <property type="match status" value="1"/>
</dbReference>
<comment type="subcellular location">
    <subcellularLocation>
        <location evidence="1">Secreted</location>
    </subcellularLocation>
</comment>
<evidence type="ECO:0000256" key="5">
    <source>
        <dbReference type="SAM" id="SignalP"/>
    </source>
</evidence>
<dbReference type="Proteomes" id="UP000825078">
    <property type="component" value="Chromosome"/>
</dbReference>
<dbReference type="InterPro" id="IPR003284">
    <property type="entry name" value="Sal_SpvB"/>
</dbReference>
<evidence type="ECO:0000256" key="2">
    <source>
        <dbReference type="ARBA" id="ARBA00022525"/>
    </source>
</evidence>
<evidence type="ECO:0000256" key="4">
    <source>
        <dbReference type="ARBA" id="ARBA00023026"/>
    </source>
</evidence>
<dbReference type="SUPFAM" id="SSF69318">
    <property type="entry name" value="Integrin alpha N-terminal domain"/>
    <property type="match status" value="2"/>
</dbReference>
<dbReference type="Pfam" id="PF13517">
    <property type="entry name" value="FG-GAP_3"/>
    <property type="match status" value="2"/>
</dbReference>
<dbReference type="Pfam" id="PF03534">
    <property type="entry name" value="SpvB"/>
    <property type="match status" value="1"/>
</dbReference>
<dbReference type="RefSeq" id="WP_208147452.1">
    <property type="nucleotide sequence ID" value="NZ_AP024613.1"/>
</dbReference>
<evidence type="ECO:0000256" key="3">
    <source>
        <dbReference type="ARBA" id="ARBA00022729"/>
    </source>
</evidence>
<feature type="domain" description="Insecticide toxin TcdB middle/N-terminal" evidence="6">
    <location>
        <begin position="717"/>
        <end position="866"/>
    </location>
</feature>
<feature type="signal peptide" evidence="5">
    <location>
        <begin position="1"/>
        <end position="22"/>
    </location>
</feature>
<reference evidence="7" key="1">
    <citation type="submission" date="2021-05" db="EMBL/GenBank/DDBJ databases">
        <title>Molecular characterization for Shewanella algae harboring chromosomal blaOXA-55-like strains isolated from clinical and environment sample.</title>
        <authorList>
            <person name="Ohama Y."/>
            <person name="Aoki K."/>
            <person name="Harada S."/>
            <person name="Moriya K."/>
            <person name="Ishii Y."/>
            <person name="Tateda K."/>
        </authorList>
    </citation>
    <scope>NUCLEOTIDE SEQUENCE</scope>
    <source>
        <strain evidence="7">TUM17379</strain>
    </source>
</reference>
<dbReference type="GO" id="GO:0005576">
    <property type="term" value="C:extracellular region"/>
    <property type="evidence" value="ECO:0007669"/>
    <property type="project" value="UniProtKB-SubCell"/>
</dbReference>
<keyword evidence="2" id="KW-0964">Secreted</keyword>
<keyword evidence="3 5" id="KW-0732">Signal</keyword>
<gene>
    <name evidence="7" type="ORF">TUM17379_31410</name>
</gene>
<organism evidence="7 8">
    <name type="scientific">Shewanella algae</name>
    <dbReference type="NCBI Taxonomy" id="38313"/>
    <lineage>
        <taxon>Bacteria</taxon>
        <taxon>Pseudomonadati</taxon>
        <taxon>Pseudomonadota</taxon>
        <taxon>Gammaproteobacteria</taxon>
        <taxon>Alteromonadales</taxon>
        <taxon>Shewanellaceae</taxon>
        <taxon>Shewanella</taxon>
    </lineage>
</organism>
<evidence type="ECO:0000313" key="8">
    <source>
        <dbReference type="Proteomes" id="UP000825078"/>
    </source>
</evidence>
<dbReference type="PANTHER" id="PTHR32305:SF15">
    <property type="entry name" value="PROTEIN RHSA-RELATED"/>
    <property type="match status" value="1"/>
</dbReference>
<protein>
    <recommendedName>
        <fullName evidence="6">Insecticide toxin TcdB middle/N-terminal domain-containing protein</fullName>
    </recommendedName>
</protein>
<dbReference type="InterPro" id="IPR050708">
    <property type="entry name" value="T6SS_VgrG/RHS"/>
</dbReference>
<evidence type="ECO:0000259" key="6">
    <source>
        <dbReference type="Pfam" id="PF12256"/>
    </source>
</evidence>
<keyword evidence="4" id="KW-0843">Virulence</keyword>